<dbReference type="AlphaFoldDB" id="A0A9Q8V589"/>
<gene>
    <name evidence="3" type="ORF">JDV02_000161</name>
</gene>
<keyword evidence="2" id="KW-0732">Signal</keyword>
<accession>A0A9Q8V589</accession>
<dbReference type="GO" id="GO:0008237">
    <property type="term" value="F:metallopeptidase activity"/>
    <property type="evidence" value="ECO:0007669"/>
    <property type="project" value="InterPro"/>
</dbReference>
<dbReference type="InterPro" id="IPR024079">
    <property type="entry name" value="MetalloPept_cat_dom_sf"/>
</dbReference>
<evidence type="ECO:0000256" key="2">
    <source>
        <dbReference type="SAM" id="SignalP"/>
    </source>
</evidence>
<sequence>MLSTAILQGLLATSVAALAVEKGQGDGTAQLQESSKSTCDVWRQHHGGAYEINKHMAELEKNNTYKDKPIEIGVHIHSFRSSRQGVRTEPAVYDAYVSMLNRWFNPAKISFVLRDTERFIDAGAVGLFVENRLWPRHRGCGKDLNLYFGSPKLDGEYAEGALAPKNLSDSGEIPDGVFLQETGSAPSSPMVAQLTAAWMGLLHPFEDMCLNDGGLVPSCLNELSRCSSNNPVAFGKKSTPDCKEVRTRCSDKNIMSLGEMSEGFTPGQVRRLHTLYNYFRANANCPPPQYSKPWWESIFDNKRLVAVPVQELSRDAKTLLGRDVPPTGTAPQSDPSPKTSSRVMICQGEYGGDELEECWAPGEEPARTRSEGTAPA</sequence>
<dbReference type="KEGG" id="ptkz:JDV02_000161"/>
<dbReference type="RefSeq" id="XP_047836894.1">
    <property type="nucleotide sequence ID" value="XM_047980936.1"/>
</dbReference>
<feature type="chain" id="PRO_5040413675" evidence="2">
    <location>
        <begin position="18"/>
        <end position="376"/>
    </location>
</feature>
<organism evidence="3 4">
    <name type="scientific">Purpureocillium takamizusanense</name>
    <dbReference type="NCBI Taxonomy" id="2060973"/>
    <lineage>
        <taxon>Eukaryota</taxon>
        <taxon>Fungi</taxon>
        <taxon>Dikarya</taxon>
        <taxon>Ascomycota</taxon>
        <taxon>Pezizomycotina</taxon>
        <taxon>Sordariomycetes</taxon>
        <taxon>Hypocreomycetidae</taxon>
        <taxon>Hypocreales</taxon>
        <taxon>Ophiocordycipitaceae</taxon>
        <taxon>Purpureocillium</taxon>
    </lineage>
</organism>
<dbReference type="GeneID" id="72062128"/>
<feature type="signal peptide" evidence="2">
    <location>
        <begin position="1"/>
        <end position="17"/>
    </location>
</feature>
<evidence type="ECO:0000256" key="1">
    <source>
        <dbReference type="SAM" id="MobiDB-lite"/>
    </source>
</evidence>
<protein>
    <submittedName>
        <fullName evidence="3">Uncharacterized protein</fullName>
    </submittedName>
</protein>
<proteinExistence type="predicted"/>
<dbReference type="OrthoDB" id="536211at2759"/>
<feature type="region of interest" description="Disordered" evidence="1">
    <location>
        <begin position="318"/>
        <end position="342"/>
    </location>
</feature>
<reference evidence="3" key="1">
    <citation type="submission" date="2021-11" db="EMBL/GenBank/DDBJ databases">
        <title>Purpureocillium_takamizusanense_genome.</title>
        <authorList>
            <person name="Nguyen N.-H."/>
        </authorList>
    </citation>
    <scope>NUCLEOTIDE SEQUENCE</scope>
    <source>
        <strain evidence="3">PT3</strain>
    </source>
</reference>
<dbReference type="Gene3D" id="3.40.390.10">
    <property type="entry name" value="Collagenase (Catalytic Domain)"/>
    <property type="match status" value="1"/>
</dbReference>
<keyword evidence="4" id="KW-1185">Reference proteome</keyword>
<name>A0A9Q8V589_9HYPO</name>
<feature type="region of interest" description="Disordered" evidence="1">
    <location>
        <begin position="356"/>
        <end position="376"/>
    </location>
</feature>
<evidence type="ECO:0000313" key="3">
    <source>
        <dbReference type="EMBL" id="UNI13413.1"/>
    </source>
</evidence>
<evidence type="ECO:0000313" key="4">
    <source>
        <dbReference type="Proteomes" id="UP000829364"/>
    </source>
</evidence>
<dbReference type="EMBL" id="CP086354">
    <property type="protein sequence ID" value="UNI13413.1"/>
    <property type="molecule type" value="Genomic_DNA"/>
</dbReference>
<dbReference type="Proteomes" id="UP000829364">
    <property type="component" value="Chromosome 1"/>
</dbReference>
<feature type="compositionally biased region" description="Polar residues" evidence="1">
    <location>
        <begin position="329"/>
        <end position="342"/>
    </location>
</feature>